<dbReference type="Proteomes" id="UP000076858">
    <property type="component" value="Unassembled WGS sequence"/>
</dbReference>
<gene>
    <name evidence="1" type="ORF">APZ42_003846</name>
</gene>
<dbReference type="AlphaFoldDB" id="A0A164HEC7"/>
<comment type="caution">
    <text evidence="1">The sequence shown here is derived from an EMBL/GenBank/DDBJ whole genome shotgun (WGS) entry which is preliminary data.</text>
</comment>
<dbReference type="EMBL" id="LRGB01011878">
    <property type="protein sequence ID" value="KZS00038.1"/>
    <property type="molecule type" value="Genomic_DNA"/>
</dbReference>
<dbReference type="OrthoDB" id="6368946at2759"/>
<evidence type="ECO:0000313" key="1">
    <source>
        <dbReference type="EMBL" id="KZS00038.1"/>
    </source>
</evidence>
<name>A0A164HEC7_9CRUS</name>
<accession>A0A164HEC7</accession>
<protein>
    <submittedName>
        <fullName evidence="1">Uncharacterized protein</fullName>
    </submittedName>
</protein>
<proteinExistence type="predicted"/>
<evidence type="ECO:0000313" key="2">
    <source>
        <dbReference type="Proteomes" id="UP000076858"/>
    </source>
</evidence>
<keyword evidence="2" id="KW-1185">Reference proteome</keyword>
<organism evidence="1 2">
    <name type="scientific">Daphnia magna</name>
    <dbReference type="NCBI Taxonomy" id="35525"/>
    <lineage>
        <taxon>Eukaryota</taxon>
        <taxon>Metazoa</taxon>
        <taxon>Ecdysozoa</taxon>
        <taxon>Arthropoda</taxon>
        <taxon>Crustacea</taxon>
        <taxon>Branchiopoda</taxon>
        <taxon>Diplostraca</taxon>
        <taxon>Cladocera</taxon>
        <taxon>Anomopoda</taxon>
        <taxon>Daphniidae</taxon>
        <taxon>Daphnia</taxon>
    </lineage>
</organism>
<reference evidence="1 2" key="1">
    <citation type="submission" date="2016-03" db="EMBL/GenBank/DDBJ databases">
        <title>EvidentialGene: Evidence-directed Construction of Genes on Genomes.</title>
        <authorList>
            <person name="Gilbert D.G."/>
            <person name="Choi J.-H."/>
            <person name="Mockaitis K."/>
            <person name="Colbourne J."/>
            <person name="Pfrender M."/>
        </authorList>
    </citation>
    <scope>NUCLEOTIDE SEQUENCE [LARGE SCALE GENOMIC DNA]</scope>
    <source>
        <strain evidence="1 2">Xinb3</strain>
        <tissue evidence="1">Complete organism</tissue>
    </source>
</reference>
<sequence length="42" mass="4953">MIWKDEPGVDFLDVRIKKQAEKFVQETVDELETFPLSLETNL</sequence>